<accession>Q7UVN6</accession>
<comment type="similarity">
    <text evidence="3">Belongs to the UDP-glucose/GDP-mannose dehydrogenase family.</text>
</comment>
<reference evidence="5 6" key="1">
    <citation type="journal article" date="2003" name="Proc. Natl. Acad. Sci. U.S.A.">
        <title>Complete genome sequence of the marine planctomycete Pirellula sp. strain 1.</title>
        <authorList>
            <person name="Gloeckner F.O."/>
            <person name="Kube M."/>
            <person name="Bauer M."/>
            <person name="Teeling H."/>
            <person name="Lombardot T."/>
            <person name="Ludwig W."/>
            <person name="Gade D."/>
            <person name="Beck A."/>
            <person name="Borzym K."/>
            <person name="Heitmann K."/>
            <person name="Rabus R."/>
            <person name="Schlesner H."/>
            <person name="Amann R."/>
            <person name="Reinhardt R."/>
        </authorList>
    </citation>
    <scope>NUCLEOTIDE SEQUENCE [LARGE SCALE GENOMIC DNA]</scope>
    <source>
        <strain evidence="6">DSM 10527 / NCIMB 13988 / SH1</strain>
    </source>
</reference>
<proteinExistence type="inferred from homology"/>
<keyword evidence="1" id="KW-0560">Oxidoreductase</keyword>
<dbReference type="InterPro" id="IPR036220">
    <property type="entry name" value="UDP-Glc/GDP-Man_DH_C_sf"/>
</dbReference>
<dbReference type="HOGENOM" id="CLU_023810_3_2_0"/>
<dbReference type="InterPro" id="IPR001732">
    <property type="entry name" value="UDP-Glc/GDP-Man_DH_N"/>
</dbReference>
<keyword evidence="6" id="KW-1185">Reference proteome</keyword>
<dbReference type="KEGG" id="rba:RB2515"/>
<dbReference type="GO" id="GO:0000271">
    <property type="term" value="P:polysaccharide biosynthetic process"/>
    <property type="evidence" value="ECO:0000318"/>
    <property type="project" value="GO_Central"/>
</dbReference>
<dbReference type="EnsemblBacteria" id="CAD72686">
    <property type="protein sequence ID" value="CAD72686"/>
    <property type="gene ID" value="RB2515"/>
</dbReference>
<dbReference type="InterPro" id="IPR028359">
    <property type="entry name" value="UDP_ManNAc/GlcNAc_DH"/>
</dbReference>
<dbReference type="GO" id="GO:0051287">
    <property type="term" value="F:NAD binding"/>
    <property type="evidence" value="ECO:0007669"/>
    <property type="project" value="InterPro"/>
</dbReference>
<feature type="domain" description="UDP-glucose/GDP-mannose dehydrogenase C-terminal" evidence="4">
    <location>
        <begin position="357"/>
        <end position="457"/>
    </location>
</feature>
<dbReference type="PANTHER" id="PTHR43491:SF1">
    <property type="entry name" value="UDP-N-ACETYL-D-MANNOSAMINE DEHYDROGENASE"/>
    <property type="match status" value="1"/>
</dbReference>
<dbReference type="SUPFAM" id="SSF52413">
    <property type="entry name" value="UDP-glucose/GDP-mannose dehydrogenase C-terminal domain"/>
    <property type="match status" value="1"/>
</dbReference>
<dbReference type="NCBIfam" id="TIGR03026">
    <property type="entry name" value="NDP-sugDHase"/>
    <property type="match status" value="1"/>
</dbReference>
<evidence type="ECO:0000256" key="3">
    <source>
        <dbReference type="PIRNR" id="PIRNR000124"/>
    </source>
</evidence>
<dbReference type="OrthoDB" id="9803238at2"/>
<dbReference type="InParanoid" id="Q7UVN6"/>
<dbReference type="SUPFAM" id="SSF51735">
    <property type="entry name" value="NAD(P)-binding Rossmann-fold domains"/>
    <property type="match status" value="1"/>
</dbReference>
<dbReference type="SMART" id="SM00984">
    <property type="entry name" value="UDPG_MGDP_dh_C"/>
    <property type="match status" value="1"/>
</dbReference>
<organism evidence="5 6">
    <name type="scientific">Rhodopirellula baltica (strain DSM 10527 / NCIMB 13988 / SH1)</name>
    <dbReference type="NCBI Taxonomy" id="243090"/>
    <lineage>
        <taxon>Bacteria</taxon>
        <taxon>Pseudomonadati</taxon>
        <taxon>Planctomycetota</taxon>
        <taxon>Planctomycetia</taxon>
        <taxon>Pirellulales</taxon>
        <taxon>Pirellulaceae</taxon>
        <taxon>Rhodopirellula</taxon>
    </lineage>
</organism>
<keyword evidence="2" id="KW-0520">NAD</keyword>
<evidence type="ECO:0000313" key="6">
    <source>
        <dbReference type="Proteomes" id="UP000001025"/>
    </source>
</evidence>
<dbReference type="AlphaFoldDB" id="Q7UVN6"/>
<dbReference type="PIRSF" id="PIRSF500136">
    <property type="entry name" value="UDP_ManNAc_DH"/>
    <property type="match status" value="1"/>
</dbReference>
<name>Q7UVN6_RHOBA</name>
<dbReference type="Proteomes" id="UP000001025">
    <property type="component" value="Chromosome"/>
</dbReference>
<dbReference type="EMBL" id="BX294137">
    <property type="protein sequence ID" value="CAD72686.1"/>
    <property type="molecule type" value="Genomic_DNA"/>
</dbReference>
<dbReference type="InterPro" id="IPR008927">
    <property type="entry name" value="6-PGluconate_DH-like_C_sf"/>
</dbReference>
<dbReference type="STRING" id="243090.RB2515"/>
<sequence>MVLSLFDPHRQAGSLSHFLSPKRSPLLFMPTDFTSRIQDRSATVGVVGLGYVGLPLALAYAGGGFKTVGFDIDDKKTSAINAGTSYIKHISADSIATAIQSGNLAATTDFSQIREVDAIILCVPTPLDEHFEPDLSYVVSTIESILPHLRAGQTISLESTTYPGTTAEELVTRIEAAGLTVGTDVHVVYSPEREDPGNPEFAATNIPKVVGGHTPACLKAGEALYGSVFDQVVPVSSTQVAELTKLLENIYRSVNIGLVNELKLVADQMGIDIWEVIQAASTKPFGFKAFYPGPGLGGHCIPIDPFYLTWKAREFGVHTRFIELAGEINRAMPTHIVRRCADALNQNKKALNGSKVLLVGLAYKPNVDDDRESPSYELLDRLTSQGAEVDYHDPYVPVIRPSREHSHWAGKPSVAWDEATIQEYDLVLISTWHDCLDIHELAQWSTFIVDTRNATAKLPPELQTRVLKA</sequence>
<evidence type="ECO:0000313" key="5">
    <source>
        <dbReference type="EMBL" id="CAD72686.1"/>
    </source>
</evidence>
<dbReference type="InterPro" id="IPR017476">
    <property type="entry name" value="UDP-Glc/GDP-Man"/>
</dbReference>
<dbReference type="eggNOG" id="COG0677">
    <property type="taxonomic scope" value="Bacteria"/>
</dbReference>
<dbReference type="InterPro" id="IPR036291">
    <property type="entry name" value="NAD(P)-bd_dom_sf"/>
</dbReference>
<dbReference type="PIRSF" id="PIRSF000124">
    <property type="entry name" value="UDPglc_GDPman_dh"/>
    <property type="match status" value="1"/>
</dbReference>
<dbReference type="Pfam" id="PF00984">
    <property type="entry name" value="UDPG_MGDP_dh"/>
    <property type="match status" value="1"/>
</dbReference>
<dbReference type="Gene3D" id="3.40.50.720">
    <property type="entry name" value="NAD(P)-binding Rossmann-like Domain"/>
    <property type="match status" value="2"/>
</dbReference>
<dbReference type="PANTHER" id="PTHR43491">
    <property type="entry name" value="UDP-N-ACETYL-D-MANNOSAMINE DEHYDROGENASE"/>
    <property type="match status" value="1"/>
</dbReference>
<dbReference type="InterPro" id="IPR014026">
    <property type="entry name" value="UDP-Glc/GDP-Man_DH_dimer"/>
</dbReference>
<gene>
    <name evidence="5" type="ordered locus">RB2515</name>
</gene>
<dbReference type="GO" id="GO:0016491">
    <property type="term" value="F:oxidoreductase activity"/>
    <property type="evidence" value="ECO:0000318"/>
    <property type="project" value="GO_Central"/>
</dbReference>
<dbReference type="SUPFAM" id="SSF48179">
    <property type="entry name" value="6-phosphogluconate dehydrogenase C-terminal domain-like"/>
    <property type="match status" value="1"/>
</dbReference>
<dbReference type="GO" id="GO:0016628">
    <property type="term" value="F:oxidoreductase activity, acting on the CH-CH group of donors, NAD or NADP as acceptor"/>
    <property type="evidence" value="ECO:0007669"/>
    <property type="project" value="InterPro"/>
</dbReference>
<dbReference type="InterPro" id="IPR014027">
    <property type="entry name" value="UDP-Glc/GDP-Man_DH_C"/>
</dbReference>
<protein>
    <submittedName>
        <fullName evidence="5">Probable UDP-glucose/GDP-mannose dehydrogenase</fullName>
    </submittedName>
</protein>
<evidence type="ECO:0000256" key="2">
    <source>
        <dbReference type="ARBA" id="ARBA00023027"/>
    </source>
</evidence>
<evidence type="ECO:0000259" key="4">
    <source>
        <dbReference type="SMART" id="SM00984"/>
    </source>
</evidence>
<dbReference type="GO" id="GO:0016616">
    <property type="term" value="F:oxidoreductase activity, acting on the CH-OH group of donors, NAD or NADP as acceptor"/>
    <property type="evidence" value="ECO:0007669"/>
    <property type="project" value="InterPro"/>
</dbReference>
<dbReference type="Pfam" id="PF03720">
    <property type="entry name" value="UDPG_MGDP_dh_C"/>
    <property type="match status" value="1"/>
</dbReference>
<dbReference type="Pfam" id="PF03721">
    <property type="entry name" value="UDPG_MGDP_dh_N"/>
    <property type="match status" value="1"/>
</dbReference>
<evidence type="ECO:0000256" key="1">
    <source>
        <dbReference type="ARBA" id="ARBA00023002"/>
    </source>
</evidence>
<dbReference type="FunCoup" id="Q7UVN6">
    <property type="interactions" value="409"/>
</dbReference>
<dbReference type="PATRIC" id="fig|243090.15.peg.1152"/>